<name>A0A1V0N422_9ARCH</name>
<proteinExistence type="predicted"/>
<dbReference type="Proteomes" id="UP000192050">
    <property type="component" value="Chromosome"/>
</dbReference>
<sequence>MNNESKREEPRDIITFGINRTAILYNKELLSDPIKYDFQYQSDHLLFQRRRKY</sequence>
<dbReference type="KEGG" id="fai:FAD_0951"/>
<dbReference type="AlphaFoldDB" id="A0A1V0N422"/>
<gene>
    <name evidence="1" type="ORF">FAD_0951</name>
</gene>
<accession>A0A1V0N422</accession>
<dbReference type="GeneID" id="42785072"/>
<reference evidence="1 2" key="1">
    <citation type="submission" date="2011-10" db="EMBL/GenBank/DDBJ databases">
        <title>Metabolic and evolutionary patterns in the extreme acidophile Ferroplasma acidiphilum.</title>
        <authorList>
            <person name="Golyshina O.V."/>
            <person name="Kozyavkin S.A."/>
            <person name="Tatusov R.L."/>
            <person name="Slesarev A.I."/>
            <person name="Golyshin P.N."/>
        </authorList>
    </citation>
    <scope>NUCLEOTIDE SEQUENCE [LARGE SCALE GENOMIC DNA]</scope>
    <source>
        <strain evidence="2">Y</strain>
    </source>
</reference>
<keyword evidence="2" id="KW-1185">Reference proteome</keyword>
<evidence type="ECO:0000313" key="2">
    <source>
        <dbReference type="Proteomes" id="UP000192050"/>
    </source>
</evidence>
<dbReference type="RefSeq" id="WP_155951125.1">
    <property type="nucleotide sequence ID" value="NZ_CP015363.1"/>
</dbReference>
<protein>
    <submittedName>
        <fullName evidence="1">Uncharacterized protein</fullName>
    </submittedName>
</protein>
<dbReference type="STRING" id="74969.FAD_0951"/>
<evidence type="ECO:0000313" key="1">
    <source>
        <dbReference type="EMBL" id="ARD84835.1"/>
    </source>
</evidence>
<organism evidence="1 2">
    <name type="scientific">Ferroplasma acidiphilum</name>
    <dbReference type="NCBI Taxonomy" id="74969"/>
    <lineage>
        <taxon>Archaea</taxon>
        <taxon>Methanobacteriati</taxon>
        <taxon>Thermoplasmatota</taxon>
        <taxon>Thermoplasmata</taxon>
        <taxon>Thermoplasmatales</taxon>
        <taxon>Ferroplasmaceae</taxon>
        <taxon>Ferroplasma</taxon>
    </lineage>
</organism>
<dbReference type="EMBL" id="CP015363">
    <property type="protein sequence ID" value="ARD84835.1"/>
    <property type="molecule type" value="Genomic_DNA"/>
</dbReference>